<dbReference type="Proteomes" id="UP000238322">
    <property type="component" value="Unassembled WGS sequence"/>
</dbReference>
<dbReference type="PANTHER" id="PTHR31212">
    <property type="entry name" value="ALPHA-KETOGLUTARATE-DEPENDENT DIOXYGENASE ALKB HOMOLOG 3"/>
    <property type="match status" value="1"/>
</dbReference>
<dbReference type="PANTHER" id="PTHR31212:SF4">
    <property type="entry name" value="ALPHA-KETOGLUTARATE-DEPENDENT DIOXYGENASE ALKB HOMOLOG 3"/>
    <property type="match status" value="1"/>
</dbReference>
<proteinExistence type="predicted"/>
<dbReference type="Pfam" id="PF13532">
    <property type="entry name" value="2OG-FeII_Oxy_2"/>
    <property type="match status" value="1"/>
</dbReference>
<protein>
    <recommendedName>
        <fullName evidence="1">Fe2OG dioxygenase domain-containing protein</fullName>
    </recommendedName>
</protein>
<feature type="domain" description="Fe2OG dioxygenase" evidence="1">
    <location>
        <begin position="77"/>
        <end position="173"/>
    </location>
</feature>
<reference evidence="2 3" key="1">
    <citation type="submission" date="2018-02" db="EMBL/GenBank/DDBJ databases">
        <title>Comparative genomes isolates from brazilian mangrove.</title>
        <authorList>
            <person name="Araujo J.E."/>
            <person name="Taketani R.G."/>
            <person name="Silva M.C.P."/>
            <person name="Loureco M.V."/>
            <person name="Andreote F.D."/>
        </authorList>
    </citation>
    <scope>NUCLEOTIDE SEQUENCE [LARGE SCALE GENOMIC DNA]</scope>
    <source>
        <strain evidence="2 3">Hex-1 MGV</strain>
    </source>
</reference>
<dbReference type="InterPro" id="IPR027450">
    <property type="entry name" value="AlkB-like"/>
</dbReference>
<dbReference type="RefSeq" id="WP_105330780.1">
    <property type="nucleotide sequence ID" value="NZ_PUHY01000010.1"/>
</dbReference>
<comment type="caution">
    <text evidence="2">The sequence shown here is derived from an EMBL/GenBank/DDBJ whole genome shotgun (WGS) entry which is preliminary data.</text>
</comment>
<dbReference type="InterPro" id="IPR037151">
    <property type="entry name" value="AlkB-like_sf"/>
</dbReference>
<dbReference type="InterPro" id="IPR032854">
    <property type="entry name" value="ALKBH3"/>
</dbReference>
<dbReference type="AlphaFoldDB" id="A0A2S8FS90"/>
<name>A0A2S8FS90_9BACT</name>
<evidence type="ECO:0000313" key="3">
    <source>
        <dbReference type="Proteomes" id="UP000238322"/>
    </source>
</evidence>
<dbReference type="SUPFAM" id="SSF51197">
    <property type="entry name" value="Clavaminate synthase-like"/>
    <property type="match status" value="1"/>
</dbReference>
<accession>A0A2S8FS90</accession>
<dbReference type="InterPro" id="IPR005123">
    <property type="entry name" value="Oxoglu/Fe-dep_dioxygenase_dom"/>
</dbReference>
<dbReference type="OrthoDB" id="9796932at2"/>
<organism evidence="2 3">
    <name type="scientific">Blastopirellula marina</name>
    <dbReference type="NCBI Taxonomy" id="124"/>
    <lineage>
        <taxon>Bacteria</taxon>
        <taxon>Pseudomonadati</taxon>
        <taxon>Planctomycetota</taxon>
        <taxon>Planctomycetia</taxon>
        <taxon>Pirellulales</taxon>
        <taxon>Pirellulaceae</taxon>
        <taxon>Blastopirellula</taxon>
    </lineage>
</organism>
<dbReference type="GO" id="GO:0006307">
    <property type="term" value="P:DNA alkylation repair"/>
    <property type="evidence" value="ECO:0007669"/>
    <property type="project" value="InterPro"/>
</dbReference>
<sequence length="173" mass="19520">MPTNVSAVLLEAGFLNTQQALFDELLRLVTWDERMQARKTASFGKPYDYSQMNYQPAELLPCLVELRERLQQRLGVAFNNCLANYYETGENRMGYHADDTSGLIDGTGVAIVSLGSVRTISFRAIDNDARAQYELEPGSLLYMDAEVQTAWKHAINRQPDAGPRISLTWRAVR</sequence>
<evidence type="ECO:0000313" key="2">
    <source>
        <dbReference type="EMBL" id="PQO35051.1"/>
    </source>
</evidence>
<dbReference type="GO" id="GO:0051213">
    <property type="term" value="F:dioxygenase activity"/>
    <property type="evidence" value="ECO:0007669"/>
    <property type="project" value="InterPro"/>
</dbReference>
<dbReference type="Gene3D" id="2.60.120.590">
    <property type="entry name" value="Alpha-ketoglutarate-dependent dioxygenase AlkB-like"/>
    <property type="match status" value="1"/>
</dbReference>
<dbReference type="EMBL" id="PUHY01000010">
    <property type="protein sequence ID" value="PQO35051.1"/>
    <property type="molecule type" value="Genomic_DNA"/>
</dbReference>
<evidence type="ECO:0000259" key="1">
    <source>
        <dbReference type="PROSITE" id="PS51471"/>
    </source>
</evidence>
<dbReference type="PROSITE" id="PS51471">
    <property type="entry name" value="FE2OG_OXY"/>
    <property type="match status" value="1"/>
</dbReference>
<gene>
    <name evidence="2" type="ORF">C5Y83_13030</name>
</gene>